<keyword evidence="4 8" id="KW-1133">Transmembrane helix</keyword>
<evidence type="ECO:0000256" key="3">
    <source>
        <dbReference type="ARBA" id="ARBA00022692"/>
    </source>
</evidence>
<evidence type="ECO:0000256" key="6">
    <source>
        <dbReference type="ARBA" id="ARBA00035120"/>
    </source>
</evidence>
<keyword evidence="5 8" id="KW-0472">Membrane</keyword>
<dbReference type="GO" id="GO:1903425">
    <property type="term" value="F:fluoride transmembrane transporter activity"/>
    <property type="evidence" value="ECO:0007669"/>
    <property type="project" value="TreeGrafter"/>
</dbReference>
<organism evidence="9">
    <name type="scientific">marine metagenome</name>
    <dbReference type="NCBI Taxonomy" id="408172"/>
    <lineage>
        <taxon>unclassified sequences</taxon>
        <taxon>metagenomes</taxon>
        <taxon>ecological metagenomes</taxon>
    </lineage>
</organism>
<dbReference type="HAMAP" id="MF_00454">
    <property type="entry name" value="FluC"/>
    <property type="match status" value="1"/>
</dbReference>
<comment type="subcellular location">
    <subcellularLocation>
        <location evidence="1">Cell membrane</location>
        <topology evidence="1">Multi-pass membrane protein</topology>
    </subcellularLocation>
</comment>
<protein>
    <recommendedName>
        <fullName evidence="10">Fluoride ion transporter CrcB</fullName>
    </recommendedName>
</protein>
<comment type="similarity">
    <text evidence="6">Belongs to the fluoride channel Fluc/FEX (TC 1.A.43) family.</text>
</comment>
<accession>A0A382YNF4</accession>
<evidence type="ECO:0000256" key="7">
    <source>
        <dbReference type="ARBA" id="ARBA00035585"/>
    </source>
</evidence>
<dbReference type="Pfam" id="PF02537">
    <property type="entry name" value="CRCB"/>
    <property type="match status" value="1"/>
</dbReference>
<name>A0A382YNF4_9ZZZZ</name>
<dbReference type="PANTHER" id="PTHR28259:SF1">
    <property type="entry name" value="FLUORIDE EXPORT PROTEIN 1-RELATED"/>
    <property type="match status" value="1"/>
</dbReference>
<gene>
    <name evidence="9" type="ORF">METZ01_LOCUS437701</name>
</gene>
<evidence type="ECO:0000256" key="1">
    <source>
        <dbReference type="ARBA" id="ARBA00004651"/>
    </source>
</evidence>
<dbReference type="EMBL" id="UINC01177289">
    <property type="protein sequence ID" value="SVD84847.1"/>
    <property type="molecule type" value="Genomic_DNA"/>
</dbReference>
<dbReference type="GO" id="GO:0005886">
    <property type="term" value="C:plasma membrane"/>
    <property type="evidence" value="ECO:0007669"/>
    <property type="project" value="UniProtKB-SubCell"/>
</dbReference>
<evidence type="ECO:0000256" key="8">
    <source>
        <dbReference type="SAM" id="Phobius"/>
    </source>
</evidence>
<feature type="non-terminal residue" evidence="9">
    <location>
        <position position="1"/>
    </location>
</feature>
<feature type="transmembrane region" description="Helical" evidence="8">
    <location>
        <begin position="96"/>
        <end position="119"/>
    </location>
</feature>
<proteinExistence type="inferred from homology"/>
<dbReference type="AlphaFoldDB" id="A0A382YNF4"/>
<keyword evidence="3 8" id="KW-0812">Transmembrane</keyword>
<dbReference type="InterPro" id="IPR003691">
    <property type="entry name" value="FluC"/>
</dbReference>
<feature type="transmembrane region" description="Helical" evidence="8">
    <location>
        <begin position="37"/>
        <end position="56"/>
    </location>
</feature>
<sequence length="127" mass="13002">VKEAGLVMLGGAGGALARYALQLIALRLGFSSQIGILAVNVSGSFALGLLLSFWLAKTSYPPGLQLLLAVGFLGSFTTFSTLMWESFRLAQNDSVLMALLNLSGSVAAGLAAVALGFLAGRLIGQVA</sequence>
<evidence type="ECO:0000256" key="5">
    <source>
        <dbReference type="ARBA" id="ARBA00023136"/>
    </source>
</evidence>
<dbReference type="PANTHER" id="PTHR28259">
    <property type="entry name" value="FLUORIDE EXPORT PROTEIN 1-RELATED"/>
    <property type="match status" value="1"/>
</dbReference>
<reference evidence="9" key="1">
    <citation type="submission" date="2018-05" db="EMBL/GenBank/DDBJ databases">
        <authorList>
            <person name="Lanie J.A."/>
            <person name="Ng W.-L."/>
            <person name="Kazmierczak K.M."/>
            <person name="Andrzejewski T.M."/>
            <person name="Davidsen T.M."/>
            <person name="Wayne K.J."/>
            <person name="Tettelin H."/>
            <person name="Glass J.I."/>
            <person name="Rusch D."/>
            <person name="Podicherti R."/>
            <person name="Tsui H.-C.T."/>
            <person name="Winkler M.E."/>
        </authorList>
    </citation>
    <scope>NUCLEOTIDE SEQUENCE</scope>
</reference>
<feature type="transmembrane region" description="Helical" evidence="8">
    <location>
        <begin position="62"/>
        <end position="84"/>
    </location>
</feature>
<comment type="catalytic activity">
    <reaction evidence="7">
        <text>fluoride(in) = fluoride(out)</text>
        <dbReference type="Rhea" id="RHEA:76159"/>
        <dbReference type="ChEBI" id="CHEBI:17051"/>
    </reaction>
    <physiologicalReaction direction="left-to-right" evidence="7">
        <dbReference type="Rhea" id="RHEA:76160"/>
    </physiologicalReaction>
</comment>
<feature type="transmembrane region" description="Helical" evidence="8">
    <location>
        <begin position="6"/>
        <end position="25"/>
    </location>
</feature>
<keyword evidence="2" id="KW-1003">Cell membrane</keyword>
<evidence type="ECO:0000256" key="2">
    <source>
        <dbReference type="ARBA" id="ARBA00022475"/>
    </source>
</evidence>
<evidence type="ECO:0000256" key="4">
    <source>
        <dbReference type="ARBA" id="ARBA00022989"/>
    </source>
</evidence>
<evidence type="ECO:0008006" key="10">
    <source>
        <dbReference type="Google" id="ProtNLM"/>
    </source>
</evidence>
<evidence type="ECO:0000313" key="9">
    <source>
        <dbReference type="EMBL" id="SVD84847.1"/>
    </source>
</evidence>